<gene>
    <name evidence="1" type="ORF">D9Q81_03950</name>
</gene>
<protein>
    <submittedName>
        <fullName evidence="1">Uncharacterized protein</fullName>
    </submittedName>
</protein>
<evidence type="ECO:0000313" key="1">
    <source>
        <dbReference type="EMBL" id="RSN69208.1"/>
    </source>
</evidence>
<organism evidence="1 2">
    <name type="scientific">Candidatus Korarchaeum cryptofilum</name>
    <dbReference type="NCBI Taxonomy" id="498846"/>
    <lineage>
        <taxon>Archaea</taxon>
        <taxon>Thermoproteota</taxon>
        <taxon>Candidatus Korarchaeia</taxon>
        <taxon>Candidatus Korarchaeales</taxon>
        <taxon>Candidatus Korarchaeaceae</taxon>
        <taxon>Candidatus Korarchaeum</taxon>
    </lineage>
</organism>
<dbReference type="EMBL" id="RCOR01000020">
    <property type="protein sequence ID" value="RSN69208.1"/>
    <property type="molecule type" value="Genomic_DNA"/>
</dbReference>
<name>A0A3R9RIS6_9CREN</name>
<accession>A0A3R9RIS6</accession>
<dbReference type="RefSeq" id="WP_125741440.1">
    <property type="nucleotide sequence ID" value="NZ_RCOR01000020.1"/>
</dbReference>
<comment type="caution">
    <text evidence="1">The sequence shown here is derived from an EMBL/GenBank/DDBJ whole genome shotgun (WGS) entry which is preliminary data.</text>
</comment>
<dbReference type="AlphaFoldDB" id="A0A3R9RIS6"/>
<sequence length="343" mass="39520">MSSHWELRLDRLLHLTLDFLRGSPLSIRHFCPEIEDSVLWTAHSGISLTEAIILAGPPAVPLNEGETGMRAKDLMRLQNEEMINLFDDRGRSGLPYPFREVVLFSLAWRLLNISSTQGMGLRDLREFYLKLARESQLLFGQRAREFVSLFGLGMDNFVKTAEDLEKLLRLVVYPAAFSTMMMAYLDRSSIMSVPQLLPRILHSSEEYRAQLPQPKRDSLDLLRLAQRVSESYRELRSSIISKMKRMIHARPILNQKLSDVLDQLSKELSDWSMRRKFELKGAKVRGKQLSFYALYPSAPDIWIDSQMRKGMVRLSSGSCESAVPWPFRERGIAYLTLSELLHE</sequence>
<proteinExistence type="predicted"/>
<reference evidence="1 2" key="1">
    <citation type="submission" date="2018-10" db="EMBL/GenBank/DDBJ databases">
        <title>Co-occurring genomic capacity for anaerobic methane metabolism and dissimilatory sulfite reduction discovered in the Korarchaeota.</title>
        <authorList>
            <person name="Mckay L.J."/>
            <person name="Dlakic M."/>
            <person name="Fields M.W."/>
            <person name="Delmont T.O."/>
            <person name="Eren A.M."/>
            <person name="Jay Z.J."/>
            <person name="Klingelsmith K.B."/>
            <person name="Rusch D.B."/>
            <person name="Inskeep W.P."/>
        </authorList>
    </citation>
    <scope>NUCLEOTIDE SEQUENCE [LARGE SCALE GENOMIC DNA]</scope>
    <source>
        <strain evidence="1 2">WS</strain>
    </source>
</reference>
<evidence type="ECO:0000313" key="2">
    <source>
        <dbReference type="Proteomes" id="UP000278149"/>
    </source>
</evidence>
<dbReference type="Proteomes" id="UP000278149">
    <property type="component" value="Unassembled WGS sequence"/>
</dbReference>